<dbReference type="InterPro" id="IPR038889">
    <property type="entry name" value="Shugoshin1/2"/>
</dbReference>
<protein>
    <submittedName>
        <fullName evidence="12 13">Shugoshin 2 isoform X1</fullName>
    </submittedName>
</protein>
<dbReference type="GeneID" id="117673162"/>
<evidence type="ECO:0000256" key="6">
    <source>
        <dbReference type="ARBA" id="ARBA00023054"/>
    </source>
</evidence>
<dbReference type="GO" id="GO:0051301">
    <property type="term" value="P:cell division"/>
    <property type="evidence" value="ECO:0007669"/>
    <property type="project" value="UniProtKB-KW"/>
</dbReference>
<proteinExistence type="inferred from homology"/>
<dbReference type="GO" id="GO:0000776">
    <property type="term" value="C:kinetochore"/>
    <property type="evidence" value="ECO:0007669"/>
    <property type="project" value="TreeGrafter"/>
</dbReference>
<dbReference type="GO" id="GO:0051177">
    <property type="term" value="P:meiotic sister chromatid cohesion"/>
    <property type="evidence" value="ECO:0007669"/>
    <property type="project" value="TreeGrafter"/>
</dbReference>
<evidence type="ECO:0000313" key="13">
    <source>
        <dbReference type="RefSeq" id="XP_034286262.1"/>
    </source>
</evidence>
<evidence type="ECO:0000256" key="2">
    <source>
        <dbReference type="ARBA" id="ARBA00010845"/>
    </source>
</evidence>
<keyword evidence="7" id="KW-0131">Cell cycle</keyword>
<evidence type="ECO:0000256" key="8">
    <source>
        <dbReference type="ARBA" id="ARBA00023328"/>
    </source>
</evidence>
<gene>
    <name evidence="12 13 14" type="primary">SGO2</name>
</gene>
<dbReference type="CTD" id="151246"/>
<dbReference type="RefSeq" id="XP_034286280.1">
    <property type="nucleotide sequence ID" value="XM_034430389.1"/>
</dbReference>
<evidence type="ECO:0000313" key="14">
    <source>
        <dbReference type="RefSeq" id="XP_034286280.1"/>
    </source>
</evidence>
<dbReference type="GO" id="GO:0005634">
    <property type="term" value="C:nucleus"/>
    <property type="evidence" value="ECO:0007669"/>
    <property type="project" value="InterPro"/>
</dbReference>
<dbReference type="AlphaFoldDB" id="A0A6P9CT19"/>
<feature type="region of interest" description="Disordered" evidence="9">
    <location>
        <begin position="777"/>
        <end position="797"/>
    </location>
</feature>
<sequence>MPEASSLFTIGGIKKRVMEKKNGALKVTKLNASLAFKVKTKIISNSSLFKNSLKCNNKALAMALSTEKENSRWLKSEKLLLQKELDGLKLQNILLRRKLSYLSKTLKEIQAFMNNKILTAIELSTFSECIPKPVTMDDARCSNSGHESKLSKNQIRPTEQYLITPHIVESDGGGKGNLFVCDTHGPFKPISVLSKQVTADHMNMQILHPEQMPKRSEINKMETEFATNIFPEEKQSHMKQISNNTSLDYASSADEYECQSKGHNNPFPIHGCISERKKQTCISSIHPILNNFGTKRDSNCILHLCMARVCSNDIGNQRDPNGVSHIELTSQPSSKLVYMNKEDLIKSQKSEETIYDTDMELTASELGEIVIIKSRDKKLNKVKADKISGNLRKVTLASTEKHIKKKIAMNQKKSDQNVSKTIQTIKSKKKLPLKVELFEKTTSWEMELKNANEEDGEEDNKDINKNYKHLHLIDLNCQLQTTNILESEKEEKIMSETVEGVIRKNPAENFEVSTIHPTLLQDSKMESLLPLASPIMDKQENLNINESYPDTSKINRSNYYEMESMQHLRNLKRLGSEECRYDCQTKHGQRTTVKCVCSSKEVTCKHNITAEGSTDALDVSKILQSDKRRIFAKASRKTYIIYPGSHNEKKMYVKQKLHNQKLYDKNIPHKASEEEERIFSVQRVISCALKDAEISNEAINEKEGSTSKPSRKTYFVSMHDQNKKENIPVINKSERHNQEENDCDFTKKADIIYEELCNRKPMQDSGNKPLQELTNIGINSNPKSKKDIEEHSEPPVRLRRTTVCYKEPSIQSKLRRREDATKDTILNFPVFKVKDKQNFKTKPRLI</sequence>
<keyword evidence="5" id="KW-0159">Chromosome partition</keyword>
<evidence type="ECO:0000256" key="5">
    <source>
        <dbReference type="ARBA" id="ARBA00022829"/>
    </source>
</evidence>
<dbReference type="GO" id="GO:0045132">
    <property type="term" value="P:meiotic chromosome segregation"/>
    <property type="evidence" value="ECO:0007669"/>
    <property type="project" value="InterPro"/>
</dbReference>
<dbReference type="PANTHER" id="PTHR21577:SF3">
    <property type="entry name" value="SHUGOSHIN 1-RELATED"/>
    <property type="match status" value="1"/>
</dbReference>
<evidence type="ECO:0000313" key="12">
    <source>
        <dbReference type="RefSeq" id="XP_034286253.1"/>
    </source>
</evidence>
<dbReference type="OMA" id="ATVCYKE"/>
<evidence type="ECO:0000256" key="4">
    <source>
        <dbReference type="ARBA" id="ARBA00022618"/>
    </source>
</evidence>
<evidence type="ECO:0000256" key="9">
    <source>
        <dbReference type="SAM" id="MobiDB-lite"/>
    </source>
</evidence>
<dbReference type="KEGG" id="pgut:117673162"/>
<evidence type="ECO:0000313" key="11">
    <source>
        <dbReference type="Proteomes" id="UP001652622"/>
    </source>
</evidence>
<keyword evidence="11" id="KW-1185">Reference proteome</keyword>
<dbReference type="PANTHER" id="PTHR21577">
    <property type="entry name" value="SHUGOSHIN"/>
    <property type="match status" value="1"/>
</dbReference>
<reference evidence="12 13" key="1">
    <citation type="submission" date="2025-04" db="UniProtKB">
        <authorList>
            <consortium name="RefSeq"/>
        </authorList>
    </citation>
    <scope>IDENTIFICATION</scope>
    <source>
        <tissue evidence="12 13">Blood</tissue>
    </source>
</reference>
<comment type="similarity">
    <text evidence="2">Belongs to the shugoshin family.</text>
</comment>
<evidence type="ECO:0000256" key="3">
    <source>
        <dbReference type="ARBA" id="ARBA00022454"/>
    </source>
</evidence>
<accession>A0A6P9CT19</accession>
<keyword evidence="4" id="KW-0132">Cell division</keyword>
<evidence type="ECO:0000259" key="10">
    <source>
        <dbReference type="Pfam" id="PF07557"/>
    </source>
</evidence>
<feature type="compositionally biased region" description="Basic and acidic residues" evidence="9">
    <location>
        <begin position="784"/>
        <end position="796"/>
    </location>
</feature>
<comment type="subcellular location">
    <subcellularLocation>
        <location evidence="1">Chromosome</location>
        <location evidence="1">Centromere</location>
    </subcellularLocation>
</comment>
<dbReference type="Pfam" id="PF07557">
    <property type="entry name" value="Shugoshin_C"/>
    <property type="match status" value="1"/>
</dbReference>
<name>A0A6P9CT19_PANGU</name>
<organism evidence="11 13">
    <name type="scientific">Pantherophis guttatus</name>
    <name type="common">Corn snake</name>
    <name type="synonym">Elaphe guttata</name>
    <dbReference type="NCBI Taxonomy" id="94885"/>
    <lineage>
        <taxon>Eukaryota</taxon>
        <taxon>Metazoa</taxon>
        <taxon>Chordata</taxon>
        <taxon>Craniata</taxon>
        <taxon>Vertebrata</taxon>
        <taxon>Euteleostomi</taxon>
        <taxon>Lepidosauria</taxon>
        <taxon>Squamata</taxon>
        <taxon>Bifurcata</taxon>
        <taxon>Unidentata</taxon>
        <taxon>Episquamata</taxon>
        <taxon>Toxicofera</taxon>
        <taxon>Serpentes</taxon>
        <taxon>Colubroidea</taxon>
        <taxon>Colubridae</taxon>
        <taxon>Colubrinae</taxon>
        <taxon>Pantherophis</taxon>
    </lineage>
</organism>
<dbReference type="RefSeq" id="XP_034286253.1">
    <property type="nucleotide sequence ID" value="XM_034430362.1"/>
</dbReference>
<keyword evidence="6" id="KW-0175">Coiled coil</keyword>
<evidence type="ECO:0000256" key="7">
    <source>
        <dbReference type="ARBA" id="ARBA00023306"/>
    </source>
</evidence>
<evidence type="ECO:0000256" key="1">
    <source>
        <dbReference type="ARBA" id="ARBA00004584"/>
    </source>
</evidence>
<keyword evidence="3" id="KW-0158">Chromosome</keyword>
<dbReference type="RefSeq" id="XP_034286262.1">
    <property type="nucleotide sequence ID" value="XM_034430371.1"/>
</dbReference>
<dbReference type="InterPro" id="IPR011515">
    <property type="entry name" value="Shugoshin_C"/>
</dbReference>
<keyword evidence="8" id="KW-0137">Centromere</keyword>
<feature type="domain" description="Shugoshin C-terminal" evidence="10">
    <location>
        <begin position="799"/>
        <end position="816"/>
    </location>
</feature>
<dbReference type="Proteomes" id="UP001652622">
    <property type="component" value="Unplaced"/>
</dbReference>